<dbReference type="OrthoDB" id="19639at2759"/>
<reference evidence="14" key="1">
    <citation type="submission" date="2010-03" db="EMBL/GenBank/DDBJ databases">
        <title>Atlantic Lepeophtheirus salmonis ESTs and full-length cDNAs.</title>
        <authorList>
            <person name="Yasuike M."/>
            <person name="von Schalburg K."/>
            <person name="Cooper G."/>
            <person name="Leong J."/>
            <person name="Nilsen F."/>
            <person name="Jones S.R.M."/>
            <person name="Koop B.F."/>
        </authorList>
    </citation>
    <scope>NUCLEOTIDE SEQUENCE</scope>
    <source>
        <strain evidence="14">Atlantic form</strain>
        <tissue evidence="14">Mixed tissue</tissue>
    </source>
</reference>
<dbReference type="GO" id="GO:1904423">
    <property type="term" value="C:dehydrodolichyl diphosphate synthase complex"/>
    <property type="evidence" value="ECO:0007669"/>
    <property type="project" value="InterPro"/>
</dbReference>
<evidence type="ECO:0000256" key="1">
    <source>
        <dbReference type="ARBA" id="ARBA00001946"/>
    </source>
</evidence>
<keyword evidence="8" id="KW-0256">Endoplasmic reticulum</keyword>
<dbReference type="PANTHER" id="PTHR21528">
    <property type="entry name" value="DEHYDRODOLICHYL DIPHOSPHATE SYNTHASE COMPLEX SUBUNIT NUS1"/>
    <property type="match status" value="1"/>
</dbReference>
<gene>
    <name evidence="14" type="primary">NGBR</name>
</gene>
<comment type="pathway">
    <text evidence="3">Protein modification; protein glycosylation.</text>
</comment>
<dbReference type="Pfam" id="PF01255">
    <property type="entry name" value="Prenyltransf"/>
    <property type="match status" value="1"/>
</dbReference>
<dbReference type="EMBL" id="BT121997">
    <property type="protein sequence ID" value="ADD38927.1"/>
    <property type="molecule type" value="mRNA"/>
</dbReference>
<comment type="subcellular location">
    <subcellularLocation>
        <location evidence="2">Endoplasmic reticulum membrane</location>
    </subcellularLocation>
</comment>
<dbReference type="SUPFAM" id="SSF64005">
    <property type="entry name" value="Undecaprenyl diphosphate synthase"/>
    <property type="match status" value="1"/>
</dbReference>
<comment type="similarity">
    <text evidence="4">Belongs to the UPP synthase family.</text>
</comment>
<dbReference type="EC" id="2.5.1.87" evidence="5"/>
<keyword evidence="9" id="KW-0460">Magnesium</keyword>
<proteinExistence type="evidence at transcript level"/>
<dbReference type="Gene3D" id="3.40.1180.10">
    <property type="entry name" value="Decaprenyl diphosphate synthase-like"/>
    <property type="match status" value="1"/>
</dbReference>
<keyword evidence="11 13" id="KW-0472">Membrane</keyword>
<dbReference type="InterPro" id="IPR038887">
    <property type="entry name" value="Nus1/NgBR"/>
</dbReference>
<keyword evidence="7 13" id="KW-0812">Transmembrane</keyword>
<evidence type="ECO:0000256" key="6">
    <source>
        <dbReference type="ARBA" id="ARBA00022679"/>
    </source>
</evidence>
<dbReference type="GO" id="GO:0045547">
    <property type="term" value="F:ditrans,polycis-polyprenyl diphosphate synthase [(2E,6E)-farnesyl diphosphate specific] activity"/>
    <property type="evidence" value="ECO:0007669"/>
    <property type="project" value="UniProtKB-EC"/>
</dbReference>
<protein>
    <recommendedName>
        <fullName evidence="5">ditrans,polycis-polyprenyl diphosphate synthase [(2E,6E)-farnesyldiphosphate specific]</fullName>
        <ecNumber evidence="5">2.5.1.87</ecNumber>
    </recommendedName>
</protein>
<dbReference type="UniPathway" id="UPA00378"/>
<dbReference type="GO" id="GO:0005789">
    <property type="term" value="C:endoplasmic reticulum membrane"/>
    <property type="evidence" value="ECO:0007669"/>
    <property type="project" value="UniProtKB-SubCell"/>
</dbReference>
<feature type="transmembrane region" description="Helical" evidence="13">
    <location>
        <begin position="44"/>
        <end position="64"/>
    </location>
</feature>
<organism evidence="14">
    <name type="scientific">Lepeophtheirus salmonis</name>
    <name type="common">Salmon louse</name>
    <name type="synonym">Caligus salmonis</name>
    <dbReference type="NCBI Taxonomy" id="72036"/>
    <lineage>
        <taxon>Eukaryota</taxon>
        <taxon>Metazoa</taxon>
        <taxon>Ecdysozoa</taxon>
        <taxon>Arthropoda</taxon>
        <taxon>Crustacea</taxon>
        <taxon>Multicrustacea</taxon>
        <taxon>Hexanauplia</taxon>
        <taxon>Copepoda</taxon>
        <taxon>Siphonostomatoida</taxon>
        <taxon>Caligidae</taxon>
        <taxon>Lepeophtheirus</taxon>
    </lineage>
</organism>
<accession>D3PK41</accession>
<dbReference type="PANTHER" id="PTHR21528:SF0">
    <property type="entry name" value="DEHYDRODOLICHYL DIPHOSPHATE SYNTHASE COMPLEX SUBUNIT NUS1"/>
    <property type="match status" value="1"/>
</dbReference>
<keyword evidence="6" id="KW-0808">Transferase</keyword>
<name>D3PK41_LEPSM</name>
<feature type="transmembrane region" description="Helical" evidence="13">
    <location>
        <begin position="6"/>
        <end position="24"/>
    </location>
</feature>
<evidence type="ECO:0000256" key="10">
    <source>
        <dbReference type="ARBA" id="ARBA00022989"/>
    </source>
</evidence>
<evidence type="ECO:0000256" key="11">
    <source>
        <dbReference type="ARBA" id="ARBA00023136"/>
    </source>
</evidence>
<evidence type="ECO:0000256" key="4">
    <source>
        <dbReference type="ARBA" id="ARBA00005432"/>
    </source>
</evidence>
<evidence type="ECO:0000256" key="8">
    <source>
        <dbReference type="ARBA" id="ARBA00022824"/>
    </source>
</evidence>
<comment type="cofactor">
    <cofactor evidence="1">
        <name>Mg(2+)</name>
        <dbReference type="ChEBI" id="CHEBI:18420"/>
    </cofactor>
</comment>
<evidence type="ECO:0000256" key="12">
    <source>
        <dbReference type="ARBA" id="ARBA00047353"/>
    </source>
</evidence>
<evidence type="ECO:0000313" key="14">
    <source>
        <dbReference type="EMBL" id="ADD38927.1"/>
    </source>
</evidence>
<evidence type="ECO:0000256" key="2">
    <source>
        <dbReference type="ARBA" id="ARBA00004586"/>
    </source>
</evidence>
<keyword evidence="14" id="KW-0675">Receptor</keyword>
<evidence type="ECO:0000256" key="13">
    <source>
        <dbReference type="SAM" id="Phobius"/>
    </source>
</evidence>
<dbReference type="InterPro" id="IPR001441">
    <property type="entry name" value="UPP_synth-like"/>
</dbReference>
<evidence type="ECO:0000256" key="9">
    <source>
        <dbReference type="ARBA" id="ARBA00022842"/>
    </source>
</evidence>
<evidence type="ECO:0000256" key="7">
    <source>
        <dbReference type="ARBA" id="ARBA00022692"/>
    </source>
</evidence>
<dbReference type="AlphaFoldDB" id="D3PK41"/>
<comment type="catalytic activity">
    <reaction evidence="12">
        <text>n isopentenyl diphosphate + (2E,6E)-farnesyl diphosphate = a di-trans,poly-cis-polyprenyl diphosphate + n diphosphate</text>
        <dbReference type="Rhea" id="RHEA:53008"/>
        <dbReference type="Rhea" id="RHEA-COMP:19494"/>
        <dbReference type="ChEBI" id="CHEBI:33019"/>
        <dbReference type="ChEBI" id="CHEBI:128769"/>
        <dbReference type="ChEBI" id="CHEBI:136960"/>
        <dbReference type="ChEBI" id="CHEBI:175763"/>
        <dbReference type="EC" id="2.5.1.87"/>
    </reaction>
</comment>
<evidence type="ECO:0000256" key="3">
    <source>
        <dbReference type="ARBA" id="ARBA00004922"/>
    </source>
</evidence>
<dbReference type="InterPro" id="IPR036424">
    <property type="entry name" value="UPP_synth-like_sf"/>
</dbReference>
<keyword evidence="10 13" id="KW-1133">Transmembrane helix</keyword>
<evidence type="ECO:0000256" key="5">
    <source>
        <dbReference type="ARBA" id="ARBA00012596"/>
    </source>
</evidence>
<sequence length="261" mass="29884">MTLSVYQVLLILFVIYLFICFKRMPLNSFKSNPWIVLKDLKFEILSLILRCVHWLYNGALWVIWVTRRGGSGHETLSKIPHHLGIAFLEKDIDLKEVSKMISWIQELGIQILTLYDVNGHIKLNTKYLHHLLDQGNIAYNSSKSTLKSCLNLRIASHLDGKKAIADLANDLKSKTLHSYSSSVIKPEDISEKLIHSLLTTDSLPDPDVLIRCGGLESNMGFLPWHIRLAEIFDLYSHKGLRKADVISIFHKYSRCEKRFGA</sequence>